<comment type="caution">
    <text evidence="3">The sequence shown here is derived from an EMBL/GenBank/DDBJ whole genome shotgun (WGS) entry which is preliminary data.</text>
</comment>
<name>A0A4Y7SYM8_COPMI</name>
<evidence type="ECO:0000256" key="2">
    <source>
        <dbReference type="SAM" id="Phobius"/>
    </source>
</evidence>
<feature type="compositionally biased region" description="Polar residues" evidence="1">
    <location>
        <begin position="1"/>
        <end position="16"/>
    </location>
</feature>
<feature type="transmembrane region" description="Helical" evidence="2">
    <location>
        <begin position="208"/>
        <end position="237"/>
    </location>
</feature>
<dbReference type="OrthoDB" id="5673at2759"/>
<keyword evidence="4" id="KW-1185">Reference proteome</keyword>
<feature type="transmembrane region" description="Helical" evidence="2">
    <location>
        <begin position="270"/>
        <end position="291"/>
    </location>
</feature>
<feature type="region of interest" description="Disordered" evidence="1">
    <location>
        <begin position="1"/>
        <end position="44"/>
    </location>
</feature>
<dbReference type="Proteomes" id="UP000298030">
    <property type="component" value="Unassembled WGS sequence"/>
</dbReference>
<feature type="transmembrane region" description="Helical" evidence="2">
    <location>
        <begin position="312"/>
        <end position="337"/>
    </location>
</feature>
<feature type="compositionally biased region" description="Polar residues" evidence="1">
    <location>
        <begin position="93"/>
        <end position="119"/>
    </location>
</feature>
<sequence length="386" mass="41358">MIRQPQQGTATAQSHDSSPVASPRRRPTRSPSLSSSSITFTPATLSVENGKGVQDITRKVIRQLEGLGHLEVQDMDTTPSTPYGESEDGESVASASGHSTRRSSVSGAHSNGHATNGHTNGHAKAQAVEKVDYEIPRKLLHSSIGFLTLYLYISEGDARHVVLALWSALCVIYPTDVLRLRSRRFAKIYEKLLGFLMRAEERHRINGVIWYILGVNFALSCCPLDVATVSVLILSWADTAASTFGRMYGRRTPKLPARLLGLPLAPRKSLAGFIAASVTGAVCAMGFWAFISPMRFGGRDATWSWEGGVRGAGGGGPVGLLLIGVVAGLVSGIAEALDGTRTLISFFVDLGNLDDNLTLPIISGTCLLGFFKLWELGASSFASWLS</sequence>
<protein>
    <recommendedName>
        <fullName evidence="5">Phosphatidate cytidylyltransferase</fullName>
    </recommendedName>
</protein>
<feature type="region of interest" description="Disordered" evidence="1">
    <location>
        <begin position="70"/>
        <end position="123"/>
    </location>
</feature>
<keyword evidence="2" id="KW-0812">Transmembrane</keyword>
<keyword evidence="2" id="KW-0472">Membrane</keyword>
<proteinExistence type="predicted"/>
<evidence type="ECO:0000313" key="4">
    <source>
        <dbReference type="Proteomes" id="UP000298030"/>
    </source>
</evidence>
<evidence type="ECO:0008006" key="5">
    <source>
        <dbReference type="Google" id="ProtNLM"/>
    </source>
</evidence>
<dbReference type="GO" id="GO:0004143">
    <property type="term" value="F:ATP-dependent diacylglycerol kinase activity"/>
    <property type="evidence" value="ECO:0007669"/>
    <property type="project" value="InterPro"/>
</dbReference>
<reference evidence="3 4" key="1">
    <citation type="journal article" date="2019" name="Nat. Ecol. Evol.">
        <title>Megaphylogeny resolves global patterns of mushroom evolution.</title>
        <authorList>
            <person name="Varga T."/>
            <person name="Krizsan K."/>
            <person name="Foldi C."/>
            <person name="Dima B."/>
            <person name="Sanchez-Garcia M."/>
            <person name="Sanchez-Ramirez S."/>
            <person name="Szollosi G.J."/>
            <person name="Szarkandi J.G."/>
            <person name="Papp V."/>
            <person name="Albert L."/>
            <person name="Andreopoulos W."/>
            <person name="Angelini C."/>
            <person name="Antonin V."/>
            <person name="Barry K.W."/>
            <person name="Bougher N.L."/>
            <person name="Buchanan P."/>
            <person name="Buyck B."/>
            <person name="Bense V."/>
            <person name="Catcheside P."/>
            <person name="Chovatia M."/>
            <person name="Cooper J."/>
            <person name="Damon W."/>
            <person name="Desjardin D."/>
            <person name="Finy P."/>
            <person name="Geml J."/>
            <person name="Haridas S."/>
            <person name="Hughes K."/>
            <person name="Justo A."/>
            <person name="Karasinski D."/>
            <person name="Kautmanova I."/>
            <person name="Kiss B."/>
            <person name="Kocsube S."/>
            <person name="Kotiranta H."/>
            <person name="LaButti K.M."/>
            <person name="Lechner B.E."/>
            <person name="Liimatainen K."/>
            <person name="Lipzen A."/>
            <person name="Lukacs Z."/>
            <person name="Mihaltcheva S."/>
            <person name="Morgado L.N."/>
            <person name="Niskanen T."/>
            <person name="Noordeloos M.E."/>
            <person name="Ohm R.A."/>
            <person name="Ortiz-Santana B."/>
            <person name="Ovrebo C."/>
            <person name="Racz N."/>
            <person name="Riley R."/>
            <person name="Savchenko A."/>
            <person name="Shiryaev A."/>
            <person name="Soop K."/>
            <person name="Spirin V."/>
            <person name="Szebenyi C."/>
            <person name="Tomsovsky M."/>
            <person name="Tulloss R.E."/>
            <person name="Uehling J."/>
            <person name="Grigoriev I.V."/>
            <person name="Vagvolgyi C."/>
            <person name="Papp T."/>
            <person name="Martin F.M."/>
            <person name="Miettinen O."/>
            <person name="Hibbett D.S."/>
            <person name="Nagy L.G."/>
        </authorList>
    </citation>
    <scope>NUCLEOTIDE SEQUENCE [LARGE SCALE GENOMIC DNA]</scope>
    <source>
        <strain evidence="3 4">FP101781</strain>
    </source>
</reference>
<keyword evidence="2" id="KW-1133">Transmembrane helix</keyword>
<dbReference type="PANTHER" id="PTHR31303">
    <property type="entry name" value="CTP-DEPENDENT DIACYLGLYCEROL KINASE 1"/>
    <property type="match status" value="1"/>
</dbReference>
<dbReference type="EMBL" id="QPFP01000044">
    <property type="protein sequence ID" value="TEB26973.1"/>
    <property type="molecule type" value="Genomic_DNA"/>
</dbReference>
<dbReference type="GO" id="GO:0006654">
    <property type="term" value="P:phosphatidic acid biosynthetic process"/>
    <property type="evidence" value="ECO:0007669"/>
    <property type="project" value="TreeGrafter"/>
</dbReference>
<dbReference type="GO" id="GO:0005789">
    <property type="term" value="C:endoplasmic reticulum membrane"/>
    <property type="evidence" value="ECO:0007669"/>
    <property type="project" value="TreeGrafter"/>
</dbReference>
<evidence type="ECO:0000313" key="3">
    <source>
        <dbReference type="EMBL" id="TEB26973.1"/>
    </source>
</evidence>
<dbReference type="PANTHER" id="PTHR31303:SF1">
    <property type="entry name" value="CTP-DEPENDENT DIACYLGLYCEROL KINASE 1"/>
    <property type="match status" value="1"/>
</dbReference>
<dbReference type="InterPro" id="IPR037997">
    <property type="entry name" value="Dgk1-like"/>
</dbReference>
<evidence type="ECO:0000256" key="1">
    <source>
        <dbReference type="SAM" id="MobiDB-lite"/>
    </source>
</evidence>
<organism evidence="3 4">
    <name type="scientific">Coprinellus micaceus</name>
    <name type="common">Glistening ink-cap mushroom</name>
    <name type="synonym">Coprinus micaceus</name>
    <dbReference type="NCBI Taxonomy" id="71717"/>
    <lineage>
        <taxon>Eukaryota</taxon>
        <taxon>Fungi</taxon>
        <taxon>Dikarya</taxon>
        <taxon>Basidiomycota</taxon>
        <taxon>Agaricomycotina</taxon>
        <taxon>Agaricomycetes</taxon>
        <taxon>Agaricomycetidae</taxon>
        <taxon>Agaricales</taxon>
        <taxon>Agaricineae</taxon>
        <taxon>Psathyrellaceae</taxon>
        <taxon>Coprinellus</taxon>
    </lineage>
</organism>
<accession>A0A4Y7SYM8</accession>
<dbReference type="AlphaFoldDB" id="A0A4Y7SYM8"/>
<gene>
    <name evidence="3" type="ORF">FA13DRAFT_1635204</name>
</gene>
<dbReference type="STRING" id="71717.A0A4Y7SYM8"/>